<feature type="region of interest" description="Disordered" evidence="1">
    <location>
        <begin position="1"/>
        <end position="25"/>
    </location>
</feature>
<sequence>MNGRHGAAVDVGEDPGPAADNRSPRAEKARLFRAIANRPVVDQAGGMVMVLMPCSRSSGPRGPLVEVSRQRGVTLREGAAALLATTEKGQALPEEMQRGLRRALHRPPTANRR</sequence>
<name>A0A917ZY69_9ACTN</name>
<feature type="compositionally biased region" description="Basic residues" evidence="1">
    <location>
        <begin position="99"/>
        <end position="113"/>
    </location>
</feature>
<evidence type="ECO:0000313" key="2">
    <source>
        <dbReference type="EMBL" id="GGP00404.1"/>
    </source>
</evidence>
<dbReference type="Proteomes" id="UP000641932">
    <property type="component" value="Unassembled WGS sequence"/>
</dbReference>
<accession>A0A917ZY69</accession>
<comment type="caution">
    <text evidence="2">The sequence shown here is derived from an EMBL/GenBank/DDBJ whole genome shotgun (WGS) entry which is preliminary data.</text>
</comment>
<proteinExistence type="predicted"/>
<evidence type="ECO:0000313" key="3">
    <source>
        <dbReference type="Proteomes" id="UP000641932"/>
    </source>
</evidence>
<organism evidence="2 3">
    <name type="scientific">Wenjunlia tyrosinilytica</name>
    <dbReference type="NCBI Taxonomy" id="1544741"/>
    <lineage>
        <taxon>Bacteria</taxon>
        <taxon>Bacillati</taxon>
        <taxon>Actinomycetota</taxon>
        <taxon>Actinomycetes</taxon>
        <taxon>Kitasatosporales</taxon>
        <taxon>Streptomycetaceae</taxon>
        <taxon>Wenjunlia</taxon>
    </lineage>
</organism>
<feature type="region of interest" description="Disordered" evidence="1">
    <location>
        <begin position="89"/>
        <end position="113"/>
    </location>
</feature>
<gene>
    <name evidence="2" type="ORF">GCM10012280_69090</name>
</gene>
<evidence type="ECO:0000256" key="1">
    <source>
        <dbReference type="SAM" id="MobiDB-lite"/>
    </source>
</evidence>
<protein>
    <recommendedName>
        <fullName evidence="4">ANTAR domain-containing protein</fullName>
    </recommendedName>
</protein>
<reference evidence="2" key="2">
    <citation type="submission" date="2020-09" db="EMBL/GenBank/DDBJ databases">
        <authorList>
            <person name="Sun Q."/>
            <person name="Zhou Y."/>
        </authorList>
    </citation>
    <scope>NUCLEOTIDE SEQUENCE</scope>
    <source>
        <strain evidence="2">CGMCC 4.7201</strain>
    </source>
</reference>
<evidence type="ECO:0008006" key="4">
    <source>
        <dbReference type="Google" id="ProtNLM"/>
    </source>
</evidence>
<dbReference type="EMBL" id="BMMS01000057">
    <property type="protein sequence ID" value="GGP00404.1"/>
    <property type="molecule type" value="Genomic_DNA"/>
</dbReference>
<dbReference type="AlphaFoldDB" id="A0A917ZY69"/>
<reference evidence="2" key="1">
    <citation type="journal article" date="2014" name="Int. J. Syst. Evol. Microbiol.">
        <title>Complete genome sequence of Corynebacterium casei LMG S-19264T (=DSM 44701T), isolated from a smear-ripened cheese.</title>
        <authorList>
            <consortium name="US DOE Joint Genome Institute (JGI-PGF)"/>
            <person name="Walter F."/>
            <person name="Albersmeier A."/>
            <person name="Kalinowski J."/>
            <person name="Ruckert C."/>
        </authorList>
    </citation>
    <scope>NUCLEOTIDE SEQUENCE</scope>
    <source>
        <strain evidence="2">CGMCC 4.7201</strain>
    </source>
</reference>
<keyword evidence="3" id="KW-1185">Reference proteome</keyword>